<feature type="region of interest" description="Disordered" evidence="1">
    <location>
        <begin position="196"/>
        <end position="230"/>
    </location>
</feature>
<dbReference type="InterPro" id="IPR032777">
    <property type="entry name" value="DUF4515"/>
</dbReference>
<dbReference type="Pfam" id="PF14988">
    <property type="entry name" value="DUF4515"/>
    <property type="match status" value="1"/>
</dbReference>
<comment type="caution">
    <text evidence="3">The sequence shown here is derived from an EMBL/GenBank/DDBJ whole genome shotgun (WGS) entry which is preliminary data.</text>
</comment>
<evidence type="ECO:0000259" key="2">
    <source>
        <dbReference type="Pfam" id="PF14988"/>
    </source>
</evidence>
<dbReference type="Proteomes" id="UP000710432">
    <property type="component" value="Unassembled WGS sequence"/>
</dbReference>
<feature type="region of interest" description="Disordered" evidence="1">
    <location>
        <begin position="358"/>
        <end position="394"/>
    </location>
</feature>
<feature type="domain" description="DUF4515" evidence="2">
    <location>
        <begin position="230"/>
        <end position="355"/>
    </location>
</feature>
<feature type="region of interest" description="Disordered" evidence="1">
    <location>
        <begin position="1"/>
        <end position="96"/>
    </location>
</feature>
<protein>
    <recommendedName>
        <fullName evidence="2">DUF4515 domain-containing protein</fullName>
    </recommendedName>
</protein>
<evidence type="ECO:0000256" key="1">
    <source>
        <dbReference type="SAM" id="MobiDB-lite"/>
    </source>
</evidence>
<sequence>MHGTTTTTSSTMHGTTTTTSSTMGQPPPPAAPWDNHQQQHHAWDNHHQQQYHGTTTSSSTMHGTTTTTRSTMHGTTTTSSSTMGQPSPAAAPCMGQPPPAAAVKLLRAVPGNSRVLADVGSTQVELADFLQLLKEPGRHPLLEGSASESWASDTKAGPSLATIEILQNSCEHLESGIQGSSFIKTSYRVWPKKNLEAMPPTQSQGKGKTAAFPSKANTQEKPQSPPVQSREDLWKGIIIGGGNASPRGRRRKVAQCPKVDVFEEQGLEGKKIQPQKKQLLHATLPIYRVERRHDLEIQTLKQEKMRNKRVKERGTWLRFFPDKSFLEQKQRELGSLLLGGISLLDKKKTQALELSTNGHHLLSGPREPGGNPQPLAQDDNNKEATRKREKRKKRKLRLEWWDPTVWGDPVTLKERKQSPRKNCPEAHSEPRKLSFPIGRLNC</sequence>
<evidence type="ECO:0000313" key="3">
    <source>
        <dbReference type="EMBL" id="KAH0503268.1"/>
    </source>
</evidence>
<dbReference type="EMBL" id="JAATJU010025600">
    <property type="protein sequence ID" value="KAH0503268.1"/>
    <property type="molecule type" value="Genomic_DNA"/>
</dbReference>
<feature type="compositionally biased region" description="Low complexity" evidence="1">
    <location>
        <begin position="1"/>
        <end position="24"/>
    </location>
</feature>
<feature type="compositionally biased region" description="Basic and acidic residues" evidence="1">
    <location>
        <begin position="411"/>
        <end position="432"/>
    </location>
</feature>
<evidence type="ECO:0000313" key="4">
    <source>
        <dbReference type="Proteomes" id="UP000710432"/>
    </source>
</evidence>
<organism evidence="3 4">
    <name type="scientific">Microtus ochrogaster</name>
    <name type="common">Prairie vole</name>
    <dbReference type="NCBI Taxonomy" id="79684"/>
    <lineage>
        <taxon>Eukaryota</taxon>
        <taxon>Metazoa</taxon>
        <taxon>Chordata</taxon>
        <taxon>Craniata</taxon>
        <taxon>Vertebrata</taxon>
        <taxon>Euteleostomi</taxon>
        <taxon>Mammalia</taxon>
        <taxon>Eutheria</taxon>
        <taxon>Euarchontoglires</taxon>
        <taxon>Glires</taxon>
        <taxon>Rodentia</taxon>
        <taxon>Myomorpha</taxon>
        <taxon>Muroidea</taxon>
        <taxon>Cricetidae</taxon>
        <taxon>Arvicolinae</taxon>
        <taxon>Microtus</taxon>
    </lineage>
</organism>
<name>A0A8J6G4P2_MICOH</name>
<feature type="region of interest" description="Disordered" evidence="1">
    <location>
        <begin position="411"/>
        <end position="437"/>
    </location>
</feature>
<gene>
    <name evidence="3" type="ORF">LTLLF_188740</name>
</gene>
<reference evidence="3" key="1">
    <citation type="submission" date="2020-03" db="EMBL/GenBank/DDBJ databases">
        <title>Studies in the Genomics of Life Span.</title>
        <authorList>
            <person name="Glass D."/>
        </authorList>
    </citation>
    <scope>NUCLEOTIDE SEQUENCE</scope>
    <source>
        <strain evidence="3">LTLLF</strain>
        <tissue evidence="3">Muscle</tissue>
    </source>
</reference>
<dbReference type="AlphaFoldDB" id="A0A8J6G4P2"/>
<accession>A0A8J6G4P2</accession>
<proteinExistence type="predicted"/>
<feature type="compositionally biased region" description="Low complexity" evidence="1">
    <location>
        <begin position="52"/>
        <end position="83"/>
    </location>
</feature>